<dbReference type="AlphaFoldDB" id="A0A8X6GWG1"/>
<dbReference type="EMBL" id="BMAO01006954">
    <property type="protein sequence ID" value="GFR12721.1"/>
    <property type="molecule type" value="Genomic_DNA"/>
</dbReference>
<evidence type="ECO:0000256" key="1">
    <source>
        <dbReference type="SAM" id="MobiDB-lite"/>
    </source>
</evidence>
<sequence length="153" mass="16783">MSSVSNQSKSFMPLKTRLRVSDVYNDSDSDSDDKSINVESPPLSHQASKSPAEACRKTDGTVCATVLPEDICAGLSVLVQLLCKSGKKKSYSISLCGGVSERYMDEDGKIRVQFLTTIDGKRFTEIVNDMSDVQCEDVIAKLEAPERKILIEI</sequence>
<feature type="region of interest" description="Disordered" evidence="1">
    <location>
        <begin position="22"/>
        <end position="55"/>
    </location>
</feature>
<dbReference type="OrthoDB" id="7467267at2759"/>
<dbReference type="Proteomes" id="UP000887116">
    <property type="component" value="Unassembled WGS sequence"/>
</dbReference>
<comment type="caution">
    <text evidence="2">The sequence shown here is derived from an EMBL/GenBank/DDBJ whole genome shotgun (WGS) entry which is preliminary data.</text>
</comment>
<name>A0A8X6GWG1_TRICU</name>
<evidence type="ECO:0000313" key="3">
    <source>
        <dbReference type="Proteomes" id="UP000887116"/>
    </source>
</evidence>
<accession>A0A8X6GWG1</accession>
<organism evidence="2 3">
    <name type="scientific">Trichonephila clavata</name>
    <name type="common">Joro spider</name>
    <name type="synonym">Nephila clavata</name>
    <dbReference type="NCBI Taxonomy" id="2740835"/>
    <lineage>
        <taxon>Eukaryota</taxon>
        <taxon>Metazoa</taxon>
        <taxon>Ecdysozoa</taxon>
        <taxon>Arthropoda</taxon>
        <taxon>Chelicerata</taxon>
        <taxon>Arachnida</taxon>
        <taxon>Araneae</taxon>
        <taxon>Araneomorphae</taxon>
        <taxon>Entelegynae</taxon>
        <taxon>Araneoidea</taxon>
        <taxon>Nephilidae</taxon>
        <taxon>Trichonephila</taxon>
    </lineage>
</organism>
<keyword evidence="3" id="KW-1185">Reference proteome</keyword>
<gene>
    <name evidence="2" type="ORF">TNCT_369581</name>
</gene>
<protein>
    <submittedName>
        <fullName evidence="2">Uncharacterized protein</fullName>
    </submittedName>
</protein>
<reference evidence="2" key="1">
    <citation type="submission" date="2020-07" db="EMBL/GenBank/DDBJ databases">
        <title>Multicomponent nature underlies the extraordinary mechanical properties of spider dragline silk.</title>
        <authorList>
            <person name="Kono N."/>
            <person name="Nakamura H."/>
            <person name="Mori M."/>
            <person name="Yoshida Y."/>
            <person name="Ohtoshi R."/>
            <person name="Malay A.D."/>
            <person name="Moran D.A.P."/>
            <person name="Tomita M."/>
            <person name="Numata K."/>
            <person name="Arakawa K."/>
        </authorList>
    </citation>
    <scope>NUCLEOTIDE SEQUENCE</scope>
</reference>
<proteinExistence type="predicted"/>
<evidence type="ECO:0000313" key="2">
    <source>
        <dbReference type="EMBL" id="GFR12721.1"/>
    </source>
</evidence>